<dbReference type="PANTHER" id="PTHR43289">
    <property type="entry name" value="MITOGEN-ACTIVATED PROTEIN KINASE KINASE KINASE 20-RELATED"/>
    <property type="match status" value="1"/>
</dbReference>
<evidence type="ECO:0000256" key="1">
    <source>
        <dbReference type="ARBA" id="ARBA00022679"/>
    </source>
</evidence>
<evidence type="ECO:0000313" key="7">
    <source>
        <dbReference type="Proteomes" id="UP001571476"/>
    </source>
</evidence>
<accession>A0ABV4SJD6</accession>
<keyword evidence="7" id="KW-1185">Reference proteome</keyword>
<sequence length="324" mass="33586">MPTPDAESGAGARVPRRIGRYTAITRLDGQASRAAPVPEHRYIARTPDGDRTVLVSVPLPGVDPQRYMSEADASRYLPGPWASPATELAAPGDSPWHARPYLPALPLPTALAVHGGPLPEHTVRALGAALAETLVVAHGQNLTHAGVSPATVLLAPDGPRLTCFGAVRAAAPDGTSRSGLPGLDPGSLPPEQAAGGRPRPLGDVYALGATLAFAAAGHTEPERDELPLSVRSLVGRCLSRDPGARPQLAELMDEFAPDEASAPTGFQPVSRASALLTPGWLPARVIAAVAHQSAAVLAAEIAPPENPVWAPPIPVSAHRQERQD</sequence>
<evidence type="ECO:0000256" key="2">
    <source>
        <dbReference type="ARBA" id="ARBA00022741"/>
    </source>
</evidence>
<dbReference type="RefSeq" id="WP_372563665.1">
    <property type="nucleotide sequence ID" value="NZ_JBGOSP010000009.1"/>
</dbReference>
<organism evidence="6 7">
    <name type="scientific">Streptomyces aureus</name>
    <dbReference type="NCBI Taxonomy" id="193461"/>
    <lineage>
        <taxon>Bacteria</taxon>
        <taxon>Bacillati</taxon>
        <taxon>Actinomycetota</taxon>
        <taxon>Actinomycetes</taxon>
        <taxon>Kitasatosporales</taxon>
        <taxon>Streptomycetaceae</taxon>
        <taxon>Streptomyces</taxon>
    </lineage>
</organism>
<evidence type="ECO:0000256" key="5">
    <source>
        <dbReference type="SAM" id="MobiDB-lite"/>
    </source>
</evidence>
<dbReference type="SUPFAM" id="SSF56112">
    <property type="entry name" value="Protein kinase-like (PK-like)"/>
    <property type="match status" value="1"/>
</dbReference>
<gene>
    <name evidence="6" type="ORF">ACEG43_20730</name>
</gene>
<name>A0ABV4SJD6_9ACTN</name>
<dbReference type="EMBL" id="JBGOSP010000009">
    <property type="protein sequence ID" value="MFA3838569.1"/>
    <property type="molecule type" value="Genomic_DNA"/>
</dbReference>
<keyword evidence="6" id="KW-0723">Serine/threonine-protein kinase</keyword>
<keyword evidence="4" id="KW-0067">ATP-binding</keyword>
<keyword evidence="1" id="KW-0808">Transferase</keyword>
<dbReference type="PANTHER" id="PTHR43289:SF34">
    <property type="entry name" value="SERINE_THREONINE-PROTEIN KINASE YBDM-RELATED"/>
    <property type="match status" value="1"/>
</dbReference>
<proteinExistence type="predicted"/>
<dbReference type="Proteomes" id="UP001571476">
    <property type="component" value="Unassembled WGS sequence"/>
</dbReference>
<keyword evidence="2" id="KW-0547">Nucleotide-binding</keyword>
<dbReference type="Gene3D" id="1.10.510.10">
    <property type="entry name" value="Transferase(Phosphotransferase) domain 1"/>
    <property type="match status" value="1"/>
</dbReference>
<reference evidence="6 7" key="1">
    <citation type="submission" date="2024-08" db="EMBL/GenBank/DDBJ databases">
        <title>Genome sequence of Streptomyces aureus CACIA-1.46HGO.</title>
        <authorList>
            <person name="Evangelista-Martinez Z."/>
        </authorList>
    </citation>
    <scope>NUCLEOTIDE SEQUENCE [LARGE SCALE GENOMIC DNA]</scope>
    <source>
        <strain evidence="6 7">CACIA-1.46HGO</strain>
    </source>
</reference>
<dbReference type="GO" id="GO:0004674">
    <property type="term" value="F:protein serine/threonine kinase activity"/>
    <property type="evidence" value="ECO:0007669"/>
    <property type="project" value="UniProtKB-KW"/>
</dbReference>
<protein>
    <submittedName>
        <fullName evidence="6">Serine/threonine protein kinase</fullName>
    </submittedName>
</protein>
<evidence type="ECO:0000256" key="3">
    <source>
        <dbReference type="ARBA" id="ARBA00022777"/>
    </source>
</evidence>
<feature type="compositionally biased region" description="Low complexity" evidence="5">
    <location>
        <begin position="176"/>
        <end position="190"/>
    </location>
</feature>
<comment type="caution">
    <text evidence="6">The sequence shown here is derived from an EMBL/GenBank/DDBJ whole genome shotgun (WGS) entry which is preliminary data.</text>
</comment>
<dbReference type="InterPro" id="IPR011009">
    <property type="entry name" value="Kinase-like_dom_sf"/>
</dbReference>
<evidence type="ECO:0000313" key="6">
    <source>
        <dbReference type="EMBL" id="MFA3838569.1"/>
    </source>
</evidence>
<evidence type="ECO:0000256" key="4">
    <source>
        <dbReference type="ARBA" id="ARBA00022840"/>
    </source>
</evidence>
<feature type="region of interest" description="Disordered" evidence="5">
    <location>
        <begin position="174"/>
        <end position="198"/>
    </location>
</feature>
<keyword evidence="3 6" id="KW-0418">Kinase</keyword>